<evidence type="ECO:0000256" key="1">
    <source>
        <dbReference type="SAM" id="Phobius"/>
    </source>
</evidence>
<reference evidence="2" key="1">
    <citation type="submission" date="2020-12" db="EMBL/GenBank/DDBJ databases">
        <title>Ramlibacter sp. nov., isolated from a freshwater alga, Cryptomonas.</title>
        <authorList>
            <person name="Kim H.M."/>
            <person name="Jeon C.O."/>
        </authorList>
    </citation>
    <scope>NUCLEOTIDE SEQUENCE</scope>
    <source>
        <strain evidence="2">CrO1</strain>
    </source>
</reference>
<gene>
    <name evidence="2" type="ORF">I8E28_16075</name>
</gene>
<keyword evidence="1" id="KW-0472">Membrane</keyword>
<name>A0A934USD4_9BURK</name>
<dbReference type="AlphaFoldDB" id="A0A934USD4"/>
<dbReference type="RefSeq" id="WP_200789124.1">
    <property type="nucleotide sequence ID" value="NZ_JAEDAO010000001.1"/>
</dbReference>
<organism evidence="2 3">
    <name type="scientific">Ramlibacter algicola</name>
    <dbReference type="NCBI Taxonomy" id="2795217"/>
    <lineage>
        <taxon>Bacteria</taxon>
        <taxon>Pseudomonadati</taxon>
        <taxon>Pseudomonadota</taxon>
        <taxon>Betaproteobacteria</taxon>
        <taxon>Burkholderiales</taxon>
        <taxon>Comamonadaceae</taxon>
        <taxon>Ramlibacter</taxon>
    </lineage>
</organism>
<keyword evidence="3" id="KW-1185">Reference proteome</keyword>
<dbReference type="Proteomes" id="UP000617041">
    <property type="component" value="Unassembled WGS sequence"/>
</dbReference>
<accession>A0A934USD4</accession>
<proteinExistence type="predicted"/>
<keyword evidence="1" id="KW-0812">Transmembrane</keyword>
<dbReference type="EMBL" id="JAEDAO010000001">
    <property type="protein sequence ID" value="MBK0394120.1"/>
    <property type="molecule type" value="Genomic_DNA"/>
</dbReference>
<comment type="caution">
    <text evidence="2">The sequence shown here is derived from an EMBL/GenBank/DDBJ whole genome shotgun (WGS) entry which is preliminary data.</text>
</comment>
<keyword evidence="1" id="KW-1133">Transmembrane helix</keyword>
<feature type="transmembrane region" description="Helical" evidence="1">
    <location>
        <begin position="134"/>
        <end position="154"/>
    </location>
</feature>
<sequence length="166" mass="17422">MDERWTAALQEAALSGSLAAMASAAVLAVAGSRETPSPAAPMNATSQWIWGQPEALHAHHPDRRHTVVGYLTHHLAASFWAVLQARAAQDLPQLRDPGPALAASAVTSAVAAFVDLKLTPERFTPGFQHRVSTPALVAAYAAFAVGLAAGTVAARRLAEREDPFAL</sequence>
<evidence type="ECO:0000313" key="2">
    <source>
        <dbReference type="EMBL" id="MBK0394120.1"/>
    </source>
</evidence>
<protein>
    <submittedName>
        <fullName evidence="2">Uncharacterized protein</fullName>
    </submittedName>
</protein>
<evidence type="ECO:0000313" key="3">
    <source>
        <dbReference type="Proteomes" id="UP000617041"/>
    </source>
</evidence>